<dbReference type="PANTHER" id="PTHR10972">
    <property type="entry name" value="OXYSTEROL-BINDING PROTEIN-RELATED"/>
    <property type="match status" value="1"/>
</dbReference>
<dbReference type="AlphaFoldDB" id="A0A9W8Y5D7"/>
<dbReference type="PANTHER" id="PTHR10972:SF92">
    <property type="entry name" value="OXYSTEROL BINDING PROTEIN"/>
    <property type="match status" value="1"/>
</dbReference>
<dbReference type="Proteomes" id="UP001140560">
    <property type="component" value="Unassembled WGS sequence"/>
</dbReference>
<dbReference type="FunFam" id="2.40.160.120:FF:000010">
    <property type="entry name" value="Oxysterol-binding protein homolog 4"/>
    <property type="match status" value="1"/>
</dbReference>
<evidence type="ECO:0000256" key="2">
    <source>
        <dbReference type="RuleBase" id="RU003844"/>
    </source>
</evidence>
<evidence type="ECO:0000313" key="5">
    <source>
        <dbReference type="Proteomes" id="UP001140560"/>
    </source>
</evidence>
<dbReference type="GO" id="GO:0016020">
    <property type="term" value="C:membrane"/>
    <property type="evidence" value="ECO:0007669"/>
    <property type="project" value="TreeGrafter"/>
</dbReference>
<organism evidence="4 5">
    <name type="scientific">Neocucurbitaria cava</name>
    <dbReference type="NCBI Taxonomy" id="798079"/>
    <lineage>
        <taxon>Eukaryota</taxon>
        <taxon>Fungi</taxon>
        <taxon>Dikarya</taxon>
        <taxon>Ascomycota</taxon>
        <taxon>Pezizomycotina</taxon>
        <taxon>Dothideomycetes</taxon>
        <taxon>Pleosporomycetidae</taxon>
        <taxon>Pleosporales</taxon>
        <taxon>Pleosporineae</taxon>
        <taxon>Cucurbitariaceae</taxon>
        <taxon>Neocucurbitaria</taxon>
    </lineage>
</organism>
<dbReference type="GO" id="GO:0005829">
    <property type="term" value="C:cytosol"/>
    <property type="evidence" value="ECO:0007669"/>
    <property type="project" value="TreeGrafter"/>
</dbReference>
<comment type="similarity">
    <text evidence="1 2">Belongs to the OSBP family.</text>
</comment>
<gene>
    <name evidence="4" type="ORF">N0V83_006612</name>
</gene>
<dbReference type="InterPro" id="IPR000648">
    <property type="entry name" value="Oxysterol-bd"/>
</dbReference>
<feature type="region of interest" description="Disordered" evidence="3">
    <location>
        <begin position="383"/>
        <end position="475"/>
    </location>
</feature>
<evidence type="ECO:0000256" key="3">
    <source>
        <dbReference type="SAM" id="MobiDB-lite"/>
    </source>
</evidence>
<dbReference type="InterPro" id="IPR018494">
    <property type="entry name" value="Oxysterol-bd_CS"/>
</dbReference>
<accession>A0A9W8Y5D7</accession>
<keyword evidence="5" id="KW-1185">Reference proteome</keyword>
<protein>
    <recommendedName>
        <fullName evidence="6">Oxysterol-binding protein</fullName>
    </recommendedName>
</protein>
<feature type="compositionally biased region" description="Basic and acidic residues" evidence="3">
    <location>
        <begin position="428"/>
        <end position="439"/>
    </location>
</feature>
<reference evidence="4" key="1">
    <citation type="submission" date="2022-10" db="EMBL/GenBank/DDBJ databases">
        <title>Tapping the CABI collections for fungal endophytes: first genome assemblies for Collariella, Neodidymelliopsis, Ascochyta clinopodiicola, Didymella pomorum, Didymosphaeria variabile, Neocosmospora piperis and Neocucurbitaria cava.</title>
        <authorList>
            <person name="Hill R."/>
        </authorList>
    </citation>
    <scope>NUCLEOTIDE SEQUENCE</scope>
    <source>
        <strain evidence="4">IMI 356814</strain>
    </source>
</reference>
<dbReference type="SUPFAM" id="SSF144000">
    <property type="entry name" value="Oxysterol-binding protein-like"/>
    <property type="match status" value="1"/>
</dbReference>
<feature type="region of interest" description="Disordered" evidence="3">
    <location>
        <begin position="506"/>
        <end position="532"/>
    </location>
</feature>
<sequence length="553" mass="61373">MSNDIASNRSTLKEFLASIATISGDLSNITAPPFVLAENSTVEIPQYWADHPLLFVAPAAEPSPEKRALLVLKWFVGSLRNQQYAGRREDEGVKKPLNAFLGELFFGSWQDAELGETRLVSEQVSHHPPVTACYLWNDKHGIRAEGFTQQEITFSGSVSIKQKGYAVLHIDKYEEDYLVPVPNVKVKGIISGVPYPELHGDYSLISSTGYVSHVKFEGKSLFGSGQKNGFEARLFHVDHPKEDIYTVNGAWNGSSTIHDSKSEKQIETFDVMTLQSQKLHVSDVSDQDPWESRRAWGDTIAALHSSDMKGTTDSKSVIEEGQRQMRKDEESQGKQWKNIFFRSVQQDPIFEKLAVHDNGSFTIDREGGIWKVDHEAITTAKKPYHGVLLPSNEKHNSTEREGSRNENNVQNQSQNTNVVAGTPSEAPQEQKQDVVKGRIPETNNVTHEQRASTAEEEQRAKGVPEGAEGTANEGASTWQNLTNNVNTTVSNLNEQLRGVTQAASAYVSGEQTTTEAVQEKQPEKRTSNLREATDAEVEAFLRAKHSSNNRGGI</sequence>
<dbReference type="InterPro" id="IPR037239">
    <property type="entry name" value="OSBP_sf"/>
</dbReference>
<dbReference type="PROSITE" id="PS01013">
    <property type="entry name" value="OSBP"/>
    <property type="match status" value="1"/>
</dbReference>
<dbReference type="OrthoDB" id="14833at2759"/>
<evidence type="ECO:0008006" key="6">
    <source>
        <dbReference type="Google" id="ProtNLM"/>
    </source>
</evidence>
<dbReference type="Gene3D" id="3.30.70.3490">
    <property type="match status" value="1"/>
</dbReference>
<evidence type="ECO:0000313" key="4">
    <source>
        <dbReference type="EMBL" id="KAJ4368256.1"/>
    </source>
</evidence>
<dbReference type="Pfam" id="PF01237">
    <property type="entry name" value="Oxysterol_BP"/>
    <property type="match status" value="1"/>
</dbReference>
<feature type="compositionally biased region" description="Basic and acidic residues" evidence="3">
    <location>
        <begin position="517"/>
        <end position="532"/>
    </location>
</feature>
<dbReference type="GO" id="GO:0120009">
    <property type="term" value="P:intermembrane lipid transfer"/>
    <property type="evidence" value="ECO:0007669"/>
    <property type="project" value="UniProtKB-ARBA"/>
</dbReference>
<feature type="compositionally biased region" description="Low complexity" evidence="3">
    <location>
        <begin position="405"/>
        <end position="419"/>
    </location>
</feature>
<evidence type="ECO:0000256" key="1">
    <source>
        <dbReference type="ARBA" id="ARBA00008842"/>
    </source>
</evidence>
<name>A0A9W8Y5D7_9PLEO</name>
<comment type="caution">
    <text evidence="4">The sequence shown here is derived from an EMBL/GenBank/DDBJ whole genome shotgun (WGS) entry which is preliminary data.</text>
</comment>
<proteinExistence type="inferred from homology"/>
<dbReference type="Gene3D" id="2.40.160.120">
    <property type="match status" value="1"/>
</dbReference>
<dbReference type="EMBL" id="JAPEUY010000011">
    <property type="protein sequence ID" value="KAJ4368256.1"/>
    <property type="molecule type" value="Genomic_DNA"/>
</dbReference>
<dbReference type="Gene3D" id="1.10.287.2720">
    <property type="match status" value="1"/>
</dbReference>
<feature type="compositionally biased region" description="Basic and acidic residues" evidence="3">
    <location>
        <begin position="392"/>
        <end position="404"/>
    </location>
</feature>
<dbReference type="GO" id="GO:0008142">
    <property type="term" value="F:oxysterol binding"/>
    <property type="evidence" value="ECO:0007669"/>
    <property type="project" value="TreeGrafter"/>
</dbReference>